<feature type="transmembrane region" description="Helical" evidence="2">
    <location>
        <begin position="7"/>
        <end position="26"/>
    </location>
</feature>
<dbReference type="OrthoDB" id="9793324at2"/>
<dbReference type="InterPro" id="IPR014202">
    <property type="entry name" value="Spore_II_R"/>
</dbReference>
<keyword evidence="2" id="KW-0472">Membrane</keyword>
<dbReference type="RefSeq" id="WP_128744530.1">
    <property type="nucleotide sequence ID" value="NZ_CP035281.1"/>
</dbReference>
<proteinExistence type="predicted"/>
<name>A0A410PSL5_9FIRM</name>
<keyword evidence="2" id="KW-1133">Transmembrane helix</keyword>
<dbReference type="KEGG" id="amij:EQM06_00795"/>
<evidence type="ECO:0000313" key="4">
    <source>
        <dbReference type="Proteomes" id="UP000287601"/>
    </source>
</evidence>
<protein>
    <recommendedName>
        <fullName evidence="5">Stage II sporulation protein R</fullName>
    </recommendedName>
</protein>
<dbReference type="AlphaFoldDB" id="A0A410PSL5"/>
<accession>A0A410PSL5</accession>
<keyword evidence="2" id="KW-0812">Transmembrane</keyword>
<organism evidence="3 4">
    <name type="scientific">Aminipila luticellarii</name>
    <dbReference type="NCBI Taxonomy" id="2507160"/>
    <lineage>
        <taxon>Bacteria</taxon>
        <taxon>Bacillati</taxon>
        <taxon>Bacillota</taxon>
        <taxon>Clostridia</taxon>
        <taxon>Peptostreptococcales</taxon>
        <taxon>Anaerovoracaceae</taxon>
        <taxon>Aminipila</taxon>
    </lineage>
</organism>
<feature type="region of interest" description="Disordered" evidence="1">
    <location>
        <begin position="78"/>
        <end position="103"/>
    </location>
</feature>
<dbReference type="Pfam" id="PF09551">
    <property type="entry name" value="Spore_II_R"/>
    <property type="match status" value="2"/>
</dbReference>
<reference evidence="3 4" key="1">
    <citation type="submission" date="2019-01" db="EMBL/GenBank/DDBJ databases">
        <title>Draft genomes of a novel of Aminipila strains.</title>
        <authorList>
            <person name="Ma S."/>
        </authorList>
    </citation>
    <scope>NUCLEOTIDE SEQUENCE [LARGE SCALE GENOMIC DNA]</scope>
    <source>
        <strain evidence="4">JN-39</strain>
    </source>
</reference>
<dbReference type="Proteomes" id="UP000287601">
    <property type="component" value="Chromosome"/>
</dbReference>
<keyword evidence="4" id="KW-1185">Reference proteome</keyword>
<gene>
    <name evidence="3" type="ORF">EQM06_00795</name>
</gene>
<evidence type="ECO:0000256" key="2">
    <source>
        <dbReference type="SAM" id="Phobius"/>
    </source>
</evidence>
<sequence>MRFDKRQMQAMLFILICMILYTGWYTQNDKKGDVHSGIIRFHVVANSNSPEDQQLKLKVRDGVLEAVNQKLIKETMEKYDSVEAAPQSQEETGNKGEEEPAKETMAVVDSRTTAQVSLDAEESRAYLLSHLDLIEKVAEKIIKENGYDYKVNAELGVRWIPEKTYGDMTFPAGNYEALNITIGNGEGNNWWCVLFPPLCLIDGSDDPNQLKTFETTTYAAVGMTEDLLKLRESNKEKLSTQTAIKLKFKTLELLENH</sequence>
<dbReference type="EMBL" id="CP035281">
    <property type="protein sequence ID" value="QAT41876.1"/>
    <property type="molecule type" value="Genomic_DNA"/>
</dbReference>
<feature type="compositionally biased region" description="Basic and acidic residues" evidence="1">
    <location>
        <begin position="92"/>
        <end position="102"/>
    </location>
</feature>
<evidence type="ECO:0000256" key="1">
    <source>
        <dbReference type="SAM" id="MobiDB-lite"/>
    </source>
</evidence>
<evidence type="ECO:0000313" key="3">
    <source>
        <dbReference type="EMBL" id="QAT41876.1"/>
    </source>
</evidence>
<evidence type="ECO:0008006" key="5">
    <source>
        <dbReference type="Google" id="ProtNLM"/>
    </source>
</evidence>